<evidence type="ECO:0000313" key="1">
    <source>
        <dbReference type="EMBL" id="KAJ8430064.1"/>
    </source>
</evidence>
<evidence type="ECO:0000313" key="2">
    <source>
        <dbReference type="Proteomes" id="UP001153076"/>
    </source>
</evidence>
<organism evidence="1 2">
    <name type="scientific">Carnegiea gigantea</name>
    <dbReference type="NCBI Taxonomy" id="171969"/>
    <lineage>
        <taxon>Eukaryota</taxon>
        <taxon>Viridiplantae</taxon>
        <taxon>Streptophyta</taxon>
        <taxon>Embryophyta</taxon>
        <taxon>Tracheophyta</taxon>
        <taxon>Spermatophyta</taxon>
        <taxon>Magnoliopsida</taxon>
        <taxon>eudicotyledons</taxon>
        <taxon>Gunneridae</taxon>
        <taxon>Pentapetalae</taxon>
        <taxon>Caryophyllales</taxon>
        <taxon>Cactineae</taxon>
        <taxon>Cactaceae</taxon>
        <taxon>Cactoideae</taxon>
        <taxon>Echinocereeae</taxon>
        <taxon>Carnegiea</taxon>
    </lineage>
</organism>
<sequence>MISDMEEEVVETTEENIFDSRVLINVNPSFVTMPYNFKDDKEGKFLLPNGVQVKQKILKSVEERVRGFKYSLRCKYVKEDTTKEVSHNLDKSKRPLIRIKKDLTMNRSLRNLWHVHLYIYHNLHKKGTSEAVFFEATAPAETFAYHQLMGHASIRGGVGPKVTSNQLNAKRNSQSGTEPSNSSIVSLLLKEGDDVEDNQRNNTTLAGEHIRDTLATMPALAKNNEAYIKDAGVNKSCITQLGKKHINVTNRMENSATRMTQPHYFVNQTDDQNTSMGENTNTSSCSKQLNNAWRLNFDQREQGFSLISMPSPLSRELMCSRVINPYATTQVHVCFS</sequence>
<accession>A0A9Q1Q669</accession>
<protein>
    <submittedName>
        <fullName evidence="1">Uncharacterized protein</fullName>
    </submittedName>
</protein>
<reference evidence="1" key="1">
    <citation type="submission" date="2022-04" db="EMBL/GenBank/DDBJ databases">
        <title>Carnegiea gigantea Genome sequencing and assembly v2.</title>
        <authorList>
            <person name="Copetti D."/>
            <person name="Sanderson M.J."/>
            <person name="Burquez A."/>
            <person name="Wojciechowski M.F."/>
        </authorList>
    </citation>
    <scope>NUCLEOTIDE SEQUENCE</scope>
    <source>
        <strain evidence="1">SGP5-SGP5p</strain>
        <tissue evidence="1">Aerial part</tissue>
    </source>
</reference>
<dbReference type="AlphaFoldDB" id="A0A9Q1Q669"/>
<name>A0A9Q1Q669_9CARY</name>
<keyword evidence="2" id="KW-1185">Reference proteome</keyword>
<dbReference type="EMBL" id="JAKOGI010000828">
    <property type="protein sequence ID" value="KAJ8430064.1"/>
    <property type="molecule type" value="Genomic_DNA"/>
</dbReference>
<dbReference type="Proteomes" id="UP001153076">
    <property type="component" value="Unassembled WGS sequence"/>
</dbReference>
<dbReference type="OrthoDB" id="1738076at2759"/>
<comment type="caution">
    <text evidence="1">The sequence shown here is derived from an EMBL/GenBank/DDBJ whole genome shotgun (WGS) entry which is preliminary data.</text>
</comment>
<proteinExistence type="predicted"/>
<gene>
    <name evidence="1" type="ORF">Cgig2_020984</name>
</gene>